<name>F4L487_HALH1</name>
<dbReference type="Proteomes" id="UP000008461">
    <property type="component" value="Chromosome"/>
</dbReference>
<dbReference type="RefSeq" id="WP_013765328.1">
    <property type="nucleotide sequence ID" value="NC_015510.1"/>
</dbReference>
<dbReference type="InterPro" id="IPR011990">
    <property type="entry name" value="TPR-like_helical_dom_sf"/>
</dbReference>
<dbReference type="SUPFAM" id="SSF48452">
    <property type="entry name" value="TPR-like"/>
    <property type="match status" value="1"/>
</dbReference>
<accession>F4L487</accession>
<dbReference type="KEGG" id="hhy:Halhy_2921"/>
<dbReference type="PROSITE" id="PS51257">
    <property type="entry name" value="PROKAR_LIPOPROTEIN"/>
    <property type="match status" value="1"/>
</dbReference>
<organism evidence="1 2">
    <name type="scientific">Haliscomenobacter hydrossis (strain ATCC 27775 / DSM 1100 / LMG 10767 / O)</name>
    <dbReference type="NCBI Taxonomy" id="760192"/>
    <lineage>
        <taxon>Bacteria</taxon>
        <taxon>Pseudomonadati</taxon>
        <taxon>Bacteroidota</taxon>
        <taxon>Saprospiria</taxon>
        <taxon>Saprospirales</taxon>
        <taxon>Haliscomenobacteraceae</taxon>
        <taxon>Haliscomenobacter</taxon>
    </lineage>
</organism>
<dbReference type="Gene3D" id="1.25.40.10">
    <property type="entry name" value="Tetratricopeptide repeat domain"/>
    <property type="match status" value="1"/>
</dbReference>
<evidence type="ECO:0000313" key="1">
    <source>
        <dbReference type="EMBL" id="AEE50785.1"/>
    </source>
</evidence>
<dbReference type="AlphaFoldDB" id="F4L487"/>
<dbReference type="OrthoDB" id="1494350at2"/>
<dbReference type="Pfam" id="PF13174">
    <property type="entry name" value="TPR_6"/>
    <property type="match status" value="1"/>
</dbReference>
<gene>
    <name evidence="1" type="ordered locus">Halhy_2921</name>
</gene>
<proteinExistence type="predicted"/>
<reference evidence="1 2" key="1">
    <citation type="journal article" date="2011" name="Stand. Genomic Sci.">
        <title>Complete genome sequence of Haliscomenobacter hydrossis type strain (O).</title>
        <authorList>
            <consortium name="US DOE Joint Genome Institute (JGI-PGF)"/>
            <person name="Daligault H."/>
            <person name="Lapidus A."/>
            <person name="Zeytun A."/>
            <person name="Nolan M."/>
            <person name="Lucas S."/>
            <person name="Del Rio T.G."/>
            <person name="Tice H."/>
            <person name="Cheng J.F."/>
            <person name="Tapia R."/>
            <person name="Han C."/>
            <person name="Goodwin L."/>
            <person name="Pitluck S."/>
            <person name="Liolios K."/>
            <person name="Pagani I."/>
            <person name="Ivanova N."/>
            <person name="Huntemann M."/>
            <person name="Mavromatis K."/>
            <person name="Mikhailova N."/>
            <person name="Pati A."/>
            <person name="Chen A."/>
            <person name="Palaniappan K."/>
            <person name="Land M."/>
            <person name="Hauser L."/>
            <person name="Brambilla E.M."/>
            <person name="Rohde M."/>
            <person name="Verbarg S."/>
            <person name="Goker M."/>
            <person name="Bristow J."/>
            <person name="Eisen J.A."/>
            <person name="Markowitz V."/>
            <person name="Hugenholtz P."/>
            <person name="Kyrpides N.C."/>
            <person name="Klenk H.P."/>
            <person name="Woyke T."/>
        </authorList>
    </citation>
    <scope>NUCLEOTIDE SEQUENCE [LARGE SCALE GENOMIC DNA]</scope>
    <source>
        <strain evidence="2">ATCC 27775 / DSM 1100 / LMG 10767 / O</strain>
    </source>
</reference>
<dbReference type="eggNOG" id="COG1729">
    <property type="taxonomic scope" value="Bacteria"/>
</dbReference>
<protein>
    <recommendedName>
        <fullName evidence="3">Tetratricopeptide repeat protein</fullName>
    </recommendedName>
</protein>
<evidence type="ECO:0000313" key="2">
    <source>
        <dbReference type="Proteomes" id="UP000008461"/>
    </source>
</evidence>
<keyword evidence="2" id="KW-1185">Reference proteome</keyword>
<sequence length="183" mass="20502">MQGSLRAVLWMGLSILLLFSACTVQEKGVSTATQAQLVSTLGQLETQLRQAPEQDLDTAKVTTFVDYAQALAERFPQDSLAPLYLFRAAELSYATGQVDAAIDLWGKIHSGFNKYNRSPEAAFMQGFVAENDLKDKDKAINFYQAFLTQYPEHPMAKDAQVLMDNLKKGISDRELIEQFEQQQ</sequence>
<dbReference type="EMBL" id="CP002691">
    <property type="protein sequence ID" value="AEE50785.1"/>
    <property type="molecule type" value="Genomic_DNA"/>
</dbReference>
<dbReference type="STRING" id="760192.Halhy_2921"/>
<reference key="2">
    <citation type="submission" date="2011-04" db="EMBL/GenBank/DDBJ databases">
        <title>Complete sequence of chromosome of Haliscomenobacter hydrossis DSM 1100.</title>
        <authorList>
            <consortium name="US DOE Joint Genome Institute (JGI-PGF)"/>
            <person name="Lucas S."/>
            <person name="Han J."/>
            <person name="Lapidus A."/>
            <person name="Bruce D."/>
            <person name="Goodwin L."/>
            <person name="Pitluck S."/>
            <person name="Peters L."/>
            <person name="Kyrpides N."/>
            <person name="Mavromatis K."/>
            <person name="Ivanova N."/>
            <person name="Ovchinnikova G."/>
            <person name="Pagani I."/>
            <person name="Daligault H."/>
            <person name="Detter J.C."/>
            <person name="Han C."/>
            <person name="Land M."/>
            <person name="Hauser L."/>
            <person name="Markowitz V."/>
            <person name="Cheng J.-F."/>
            <person name="Hugenholtz P."/>
            <person name="Woyke T."/>
            <person name="Wu D."/>
            <person name="Verbarg S."/>
            <person name="Frueling A."/>
            <person name="Brambilla E."/>
            <person name="Klenk H.-P."/>
            <person name="Eisen J.A."/>
        </authorList>
    </citation>
    <scope>NUCLEOTIDE SEQUENCE</scope>
    <source>
        <strain>DSM 1100</strain>
    </source>
</reference>
<dbReference type="HOGENOM" id="CLU_1502052_0_0_10"/>
<evidence type="ECO:0008006" key="3">
    <source>
        <dbReference type="Google" id="ProtNLM"/>
    </source>
</evidence>
<dbReference type="InterPro" id="IPR019734">
    <property type="entry name" value="TPR_rpt"/>
</dbReference>